<keyword evidence="3" id="KW-0503">Monooxygenase</keyword>
<dbReference type="GO" id="GO:0004497">
    <property type="term" value="F:monooxygenase activity"/>
    <property type="evidence" value="ECO:0007669"/>
    <property type="project" value="UniProtKB-KW"/>
</dbReference>
<dbReference type="RefSeq" id="WP_130291941.1">
    <property type="nucleotide sequence ID" value="NZ_SHKL01000001.1"/>
</dbReference>
<dbReference type="Pfam" id="PF00296">
    <property type="entry name" value="Bac_luciferase"/>
    <property type="match status" value="1"/>
</dbReference>
<sequence length="269" mass="28403">MSGPNVGVVFRPQSPPERLPAIAEAAERAGVAQLWLWEDCFLEGGLSTAAVALARTERLHVGVGLMPVPLRNPALAAMEIATLARLFPGRFLPAFGHGVLDWMGQVGARAASPMTLLSEYTDAVRALLRGERVDSAGDYVRLEGVALDWPPQQVPPVLVGARGPRTLRLAGRLADGVVLDTGLDTDDVRDALLEVSADRPRDGSGDRPRDGAPFHVVCYVAVRSHTSDLAHWAATTAAAYGEAGADSVVFVPPAGDPDPMPLIEAVGTR</sequence>
<evidence type="ECO:0000256" key="1">
    <source>
        <dbReference type="ARBA" id="ARBA00023002"/>
    </source>
</evidence>
<accession>A0A4Q7V2U7</accession>
<dbReference type="EMBL" id="SHKL01000001">
    <property type="protein sequence ID" value="RZT87848.1"/>
    <property type="molecule type" value="Genomic_DNA"/>
</dbReference>
<reference evidence="3 4" key="1">
    <citation type="submission" date="2019-02" db="EMBL/GenBank/DDBJ databases">
        <title>Sequencing the genomes of 1000 actinobacteria strains.</title>
        <authorList>
            <person name="Klenk H.-P."/>
        </authorList>
    </citation>
    <scope>NUCLEOTIDE SEQUENCE [LARGE SCALE GENOMIC DNA]</scope>
    <source>
        <strain evidence="3 4">DSM 45779</strain>
    </source>
</reference>
<keyword evidence="4" id="KW-1185">Reference proteome</keyword>
<dbReference type="Gene3D" id="3.20.20.30">
    <property type="entry name" value="Luciferase-like domain"/>
    <property type="match status" value="1"/>
</dbReference>
<organism evidence="3 4">
    <name type="scientific">Pseudonocardia sediminis</name>
    <dbReference type="NCBI Taxonomy" id="1397368"/>
    <lineage>
        <taxon>Bacteria</taxon>
        <taxon>Bacillati</taxon>
        <taxon>Actinomycetota</taxon>
        <taxon>Actinomycetes</taxon>
        <taxon>Pseudonocardiales</taxon>
        <taxon>Pseudonocardiaceae</taxon>
        <taxon>Pseudonocardia</taxon>
    </lineage>
</organism>
<keyword evidence="1" id="KW-0560">Oxidoreductase</keyword>
<name>A0A4Q7V2U7_PSEST</name>
<gene>
    <name evidence="3" type="ORF">EV383_4780</name>
</gene>
<evidence type="ECO:0000313" key="4">
    <source>
        <dbReference type="Proteomes" id="UP000291591"/>
    </source>
</evidence>
<comment type="caution">
    <text evidence="3">The sequence shown here is derived from an EMBL/GenBank/DDBJ whole genome shotgun (WGS) entry which is preliminary data.</text>
</comment>
<protein>
    <submittedName>
        <fullName evidence="3">Luciferase-like monooxygenase</fullName>
    </submittedName>
</protein>
<dbReference type="PANTHER" id="PTHR43244:SF1">
    <property type="entry name" value="5,10-METHYLENETETRAHYDROMETHANOPTERIN REDUCTASE"/>
    <property type="match status" value="1"/>
</dbReference>
<dbReference type="InterPro" id="IPR050564">
    <property type="entry name" value="F420-G6PD/mer"/>
</dbReference>
<dbReference type="AlphaFoldDB" id="A0A4Q7V2U7"/>
<dbReference type="Proteomes" id="UP000291591">
    <property type="component" value="Unassembled WGS sequence"/>
</dbReference>
<dbReference type="PANTHER" id="PTHR43244">
    <property type="match status" value="1"/>
</dbReference>
<evidence type="ECO:0000313" key="3">
    <source>
        <dbReference type="EMBL" id="RZT87848.1"/>
    </source>
</evidence>
<dbReference type="OrthoDB" id="675245at2"/>
<dbReference type="InterPro" id="IPR036661">
    <property type="entry name" value="Luciferase-like_sf"/>
</dbReference>
<proteinExistence type="predicted"/>
<dbReference type="GO" id="GO:0016705">
    <property type="term" value="F:oxidoreductase activity, acting on paired donors, with incorporation or reduction of molecular oxygen"/>
    <property type="evidence" value="ECO:0007669"/>
    <property type="project" value="InterPro"/>
</dbReference>
<dbReference type="SUPFAM" id="SSF51679">
    <property type="entry name" value="Bacterial luciferase-like"/>
    <property type="match status" value="1"/>
</dbReference>
<feature type="domain" description="Luciferase-like" evidence="2">
    <location>
        <begin position="14"/>
        <end position="228"/>
    </location>
</feature>
<dbReference type="InterPro" id="IPR011251">
    <property type="entry name" value="Luciferase-like_dom"/>
</dbReference>
<evidence type="ECO:0000259" key="2">
    <source>
        <dbReference type="Pfam" id="PF00296"/>
    </source>
</evidence>